<dbReference type="eggNOG" id="KOG1075">
    <property type="taxonomic scope" value="Eukaryota"/>
</dbReference>
<dbReference type="SMART" id="SM00343">
    <property type="entry name" value="ZnF_C2HC"/>
    <property type="match status" value="2"/>
</dbReference>
<dbReference type="EnsemblPlants" id="Bo9g068230.1">
    <property type="protein sequence ID" value="Bo9g068230.1"/>
    <property type="gene ID" value="Bo9g068230"/>
</dbReference>
<feature type="region of interest" description="Disordered" evidence="1">
    <location>
        <begin position="374"/>
        <end position="403"/>
    </location>
</feature>
<dbReference type="InterPro" id="IPR036875">
    <property type="entry name" value="Znf_CCHC_sf"/>
</dbReference>
<name>A0A0D3E755_BRAOL</name>
<accession>A0A0D3E755</accession>
<keyword evidence="4" id="KW-1185">Reference proteome</keyword>
<dbReference type="PANTHER" id="PTHR31286">
    <property type="entry name" value="GLYCINE-RICH CELL WALL STRUCTURAL PROTEIN 1.8-LIKE"/>
    <property type="match status" value="1"/>
</dbReference>
<feature type="compositionally biased region" description="Polar residues" evidence="1">
    <location>
        <begin position="394"/>
        <end position="403"/>
    </location>
</feature>
<evidence type="ECO:0000259" key="2">
    <source>
        <dbReference type="SMART" id="SM00343"/>
    </source>
</evidence>
<dbReference type="GO" id="GO:0003676">
    <property type="term" value="F:nucleic acid binding"/>
    <property type="evidence" value="ECO:0007669"/>
    <property type="project" value="InterPro"/>
</dbReference>
<dbReference type="Gramene" id="Bo9g068230.1">
    <property type="protein sequence ID" value="Bo9g068230.1"/>
    <property type="gene ID" value="Bo9g068230"/>
</dbReference>
<dbReference type="Pfam" id="PF14111">
    <property type="entry name" value="DUF4283"/>
    <property type="match status" value="1"/>
</dbReference>
<dbReference type="OMA" id="RSAPKNC"/>
<reference evidence="3" key="2">
    <citation type="submission" date="2015-03" db="UniProtKB">
        <authorList>
            <consortium name="EnsemblPlants"/>
        </authorList>
    </citation>
    <scope>IDENTIFICATION</scope>
</reference>
<sequence>MSAQSPSPKADLAITQQVPGTQSGEPVIIAAKASEVADPETLAPKSSLVAVTITETNASKSTLAADAWTSLVKGTSKLLQKKGEAFTLPSGEACVKIPNQVIEKNHKSWDCFILGQFYSDLPPQGLVHSAANGIWSRHHRDITVTKMEGFSFLFRIPNAATRNRAIHQSLWQIEGQTMFVAKWEPGIVPVKHELTFAPIWLGLRIVPLQFFNEDSLERIAVLVGDPKVLHPATINKTNLEVAKVLTLIDPRKPLPEAVNMQFDSGEIKRIIVSSPWMSPVCDHCKEIGHSIKRCRSAPKNCNTCNSSVHCSADCPRKPNFAHSNKKQYKVKEKVILAVPKEPTTKVSNSFTTHEVFEIGSTSNLAAKQNITPKAIPEQNDDGSQQTEVEHDASYISSSEDTSDPNLQGFADIRVSDILLNIIISGGYPDPDLDP</sequence>
<protein>
    <recommendedName>
        <fullName evidence="2">CCHC-type domain-containing protein</fullName>
    </recommendedName>
</protein>
<dbReference type="InterPro" id="IPR025558">
    <property type="entry name" value="DUF4283"/>
</dbReference>
<reference evidence="3 4" key="1">
    <citation type="journal article" date="2014" name="Genome Biol.">
        <title>Transcriptome and methylome profiling reveals relics of genome dominance in the mesopolyploid Brassica oleracea.</title>
        <authorList>
            <person name="Parkin I.A."/>
            <person name="Koh C."/>
            <person name="Tang H."/>
            <person name="Robinson S.J."/>
            <person name="Kagale S."/>
            <person name="Clarke W.E."/>
            <person name="Town C.D."/>
            <person name="Nixon J."/>
            <person name="Krishnakumar V."/>
            <person name="Bidwell S.L."/>
            <person name="Denoeud F."/>
            <person name="Belcram H."/>
            <person name="Links M.G."/>
            <person name="Just J."/>
            <person name="Clarke C."/>
            <person name="Bender T."/>
            <person name="Huebert T."/>
            <person name="Mason A.S."/>
            <person name="Pires J.C."/>
            <person name="Barker G."/>
            <person name="Moore J."/>
            <person name="Walley P.G."/>
            <person name="Manoli S."/>
            <person name="Batley J."/>
            <person name="Edwards D."/>
            <person name="Nelson M.N."/>
            <person name="Wang X."/>
            <person name="Paterson A.H."/>
            <person name="King G."/>
            <person name="Bancroft I."/>
            <person name="Chalhoub B."/>
            <person name="Sharpe A.G."/>
        </authorList>
    </citation>
    <scope>NUCLEOTIDE SEQUENCE</scope>
    <source>
        <strain evidence="3 4">cv. TO1000</strain>
    </source>
</reference>
<feature type="domain" description="CCHC-type" evidence="2">
    <location>
        <begin position="300"/>
        <end position="316"/>
    </location>
</feature>
<dbReference type="GO" id="GO:0008270">
    <property type="term" value="F:zinc ion binding"/>
    <property type="evidence" value="ECO:0007669"/>
    <property type="project" value="InterPro"/>
</dbReference>
<dbReference type="InterPro" id="IPR001878">
    <property type="entry name" value="Znf_CCHC"/>
</dbReference>
<feature type="domain" description="CCHC-type" evidence="2">
    <location>
        <begin position="280"/>
        <end position="296"/>
    </location>
</feature>
<dbReference type="Proteomes" id="UP000032141">
    <property type="component" value="Chromosome C9"/>
</dbReference>
<dbReference type="PANTHER" id="PTHR31286:SF55">
    <property type="entry name" value="DUF4283 DOMAIN-CONTAINING PROTEIN"/>
    <property type="match status" value="1"/>
</dbReference>
<evidence type="ECO:0000313" key="4">
    <source>
        <dbReference type="Proteomes" id="UP000032141"/>
    </source>
</evidence>
<evidence type="ECO:0000256" key="1">
    <source>
        <dbReference type="SAM" id="MobiDB-lite"/>
    </source>
</evidence>
<evidence type="ECO:0000313" key="3">
    <source>
        <dbReference type="EnsemblPlants" id="Bo9g068230.1"/>
    </source>
</evidence>
<dbReference type="AlphaFoldDB" id="A0A0D3E755"/>
<dbReference type="InterPro" id="IPR040256">
    <property type="entry name" value="At4g02000-like"/>
</dbReference>
<organism evidence="3 4">
    <name type="scientific">Brassica oleracea var. oleracea</name>
    <dbReference type="NCBI Taxonomy" id="109376"/>
    <lineage>
        <taxon>Eukaryota</taxon>
        <taxon>Viridiplantae</taxon>
        <taxon>Streptophyta</taxon>
        <taxon>Embryophyta</taxon>
        <taxon>Tracheophyta</taxon>
        <taxon>Spermatophyta</taxon>
        <taxon>Magnoliopsida</taxon>
        <taxon>eudicotyledons</taxon>
        <taxon>Gunneridae</taxon>
        <taxon>Pentapetalae</taxon>
        <taxon>rosids</taxon>
        <taxon>malvids</taxon>
        <taxon>Brassicales</taxon>
        <taxon>Brassicaceae</taxon>
        <taxon>Brassiceae</taxon>
        <taxon>Brassica</taxon>
    </lineage>
</organism>
<dbReference type="HOGENOM" id="CLU_017983_1_0_1"/>
<dbReference type="Gene3D" id="4.10.60.10">
    <property type="entry name" value="Zinc finger, CCHC-type"/>
    <property type="match status" value="1"/>
</dbReference>
<proteinExistence type="predicted"/>
<dbReference type="SUPFAM" id="SSF57756">
    <property type="entry name" value="Retrovirus zinc finger-like domains"/>
    <property type="match status" value="1"/>
</dbReference>